<evidence type="ECO:0000256" key="1">
    <source>
        <dbReference type="ARBA" id="ARBA00022676"/>
    </source>
</evidence>
<comment type="caution">
    <text evidence="8">The sequence shown here is derived from an EMBL/GenBank/DDBJ whole genome shotgun (WGS) entry which is preliminary data.</text>
</comment>
<reference evidence="8 9" key="1">
    <citation type="submission" date="2017-02" db="EMBL/GenBank/DDBJ databases">
        <title>Chromobacterium haemolyticum H5244.</title>
        <authorList>
            <person name="Gulvik C.A."/>
        </authorList>
    </citation>
    <scope>NUCLEOTIDE SEQUENCE [LARGE SCALE GENOMIC DNA]</scope>
    <source>
        <strain evidence="8 9">H5244</strain>
    </source>
</reference>
<dbReference type="GO" id="GO:0106361">
    <property type="term" value="F:protein-arginine rhamnosyltransferase activity"/>
    <property type="evidence" value="ECO:0007669"/>
    <property type="project" value="InterPro"/>
</dbReference>
<sequence length="381" mass="42640">MERKHWDIFCAVVDNYGDIGVAWRLARRLAHDFGLEVRLWVDDLASFARIAPDLDPALPAQRLADIDIRHWPADGPPADTMPADVVIEAFGCRLPEGFEQAMAAKAIKPVWINLEYLSAEDWTRGCHRQPSPHPRLPLTKHFFFPGFGADTGGLICEQGLLDVRRQWQDDTLARRAYWQLLELPEPAADEWRVSLFAYENPAITSLLAAWALGERRVTCLLPEGKALPDAARVFGHPLRAGMLARQGSLTVKVLPMTDQDSYDLLLWSCDLNLVRGEDSFVRAQWAGRPFLWHIYPQDDDAHLAKLDAFLSQYGAALPAGAAQALTAASHAWNHGADMAAAWTELAAWLPAWREHAAIWPEKLLADGDLGDRLLHFVREIG</sequence>
<evidence type="ECO:0000256" key="2">
    <source>
        <dbReference type="ARBA" id="ARBA00022679"/>
    </source>
</evidence>
<evidence type="ECO:0000256" key="7">
    <source>
        <dbReference type="ARBA" id="ARBA00048472"/>
    </source>
</evidence>
<keyword evidence="1" id="KW-0328">Glycosyltransferase</keyword>
<evidence type="ECO:0000256" key="4">
    <source>
        <dbReference type="ARBA" id="ARBA00024346"/>
    </source>
</evidence>
<comment type="similarity">
    <text evidence="4">Belongs to the glycosyltransferase 104 family.</text>
</comment>
<organism evidence="8 9">
    <name type="scientific">Chromobacterium haemolyticum</name>
    <dbReference type="NCBI Taxonomy" id="394935"/>
    <lineage>
        <taxon>Bacteria</taxon>
        <taxon>Pseudomonadati</taxon>
        <taxon>Pseudomonadota</taxon>
        <taxon>Betaproteobacteria</taxon>
        <taxon>Neisseriales</taxon>
        <taxon>Chromobacteriaceae</taxon>
        <taxon>Chromobacterium</taxon>
    </lineage>
</organism>
<comment type="function">
    <text evidence="3">Protein-arginine rhamnosyltransferase that catalyzes the transfer of a single rhamnose to elongation factor P (EF-P) on 'Lys-32', a modification required for EF-P-dependent rescue of polyproline stalled ribosomes.</text>
</comment>
<evidence type="ECO:0000256" key="6">
    <source>
        <dbReference type="ARBA" id="ARBA00030025"/>
    </source>
</evidence>
<evidence type="ECO:0000313" key="8">
    <source>
        <dbReference type="EMBL" id="OQS33515.1"/>
    </source>
</evidence>
<comment type="catalytic activity">
    <reaction evidence="7">
        <text>dTDP-beta-L-rhamnose + L-arginyl-[protein] = N(omega)-(alpha-L-rhamnosyl)-L-arginyl-[protein] + dTDP + H(+)</text>
        <dbReference type="Rhea" id="RHEA:66692"/>
        <dbReference type="Rhea" id="RHEA-COMP:10532"/>
        <dbReference type="Rhea" id="RHEA-COMP:17096"/>
        <dbReference type="ChEBI" id="CHEBI:15378"/>
        <dbReference type="ChEBI" id="CHEBI:29965"/>
        <dbReference type="ChEBI" id="CHEBI:57510"/>
        <dbReference type="ChEBI" id="CHEBI:58369"/>
        <dbReference type="ChEBI" id="CHEBI:167445"/>
    </reaction>
    <physiologicalReaction direction="left-to-right" evidence="7">
        <dbReference type="Rhea" id="RHEA:66693"/>
    </physiologicalReaction>
</comment>
<name>A0A1W0CFI3_9NEIS</name>
<dbReference type="PIRSF" id="PIRSF015557">
    <property type="entry name" value="UCP015557"/>
    <property type="match status" value="1"/>
</dbReference>
<dbReference type="InterPro" id="IPR016633">
    <property type="entry name" value="EarP"/>
</dbReference>
<dbReference type="EMBL" id="MUKV01000038">
    <property type="protein sequence ID" value="OQS33515.1"/>
    <property type="molecule type" value="Genomic_DNA"/>
</dbReference>
<evidence type="ECO:0000256" key="5">
    <source>
        <dbReference type="ARBA" id="ARBA00024416"/>
    </source>
</evidence>
<proteinExistence type="inferred from homology"/>
<protein>
    <recommendedName>
        <fullName evidence="5">Protein-arginine rhamnosyltransferase</fullName>
    </recommendedName>
    <alternativeName>
        <fullName evidence="6">EF-P arginine rhamnosyltransferase</fullName>
    </alternativeName>
</protein>
<dbReference type="Proteomes" id="UP000192721">
    <property type="component" value="Unassembled WGS sequence"/>
</dbReference>
<dbReference type="RefSeq" id="WP_081556714.1">
    <property type="nucleotide sequence ID" value="NZ_MUKV01000038.1"/>
</dbReference>
<dbReference type="Pfam" id="PF10093">
    <property type="entry name" value="EarP"/>
    <property type="match status" value="1"/>
</dbReference>
<gene>
    <name evidence="8" type="ORF">B0T45_20235</name>
</gene>
<dbReference type="NCBIfam" id="TIGR03837">
    <property type="entry name" value="efp_Arg_rhamno"/>
    <property type="match status" value="1"/>
</dbReference>
<dbReference type="AlphaFoldDB" id="A0A1W0CFI3"/>
<keyword evidence="2" id="KW-0808">Transferase</keyword>
<evidence type="ECO:0000256" key="3">
    <source>
        <dbReference type="ARBA" id="ARBA00024303"/>
    </source>
</evidence>
<accession>A0A1W0CFI3</accession>
<evidence type="ECO:0000313" key="9">
    <source>
        <dbReference type="Proteomes" id="UP000192721"/>
    </source>
</evidence>